<dbReference type="GO" id="GO:0005092">
    <property type="term" value="F:GDP-dissociation inhibitor activity"/>
    <property type="evidence" value="ECO:0007669"/>
    <property type="project" value="InterPro"/>
</dbReference>
<comment type="similarity">
    <text evidence="1">Belongs to the Rab GDI family.</text>
</comment>
<gene>
    <name evidence="2" type="ORF">PCASD_21114</name>
</gene>
<evidence type="ECO:0000256" key="1">
    <source>
        <dbReference type="ARBA" id="ARBA00005593"/>
    </source>
</evidence>
<dbReference type="PANTHER" id="PTHR11787">
    <property type="entry name" value="RAB GDP-DISSOCIATION INHIBITOR"/>
    <property type="match status" value="1"/>
</dbReference>
<accession>A0A2N5TKB8</accession>
<dbReference type="SUPFAM" id="SSF51905">
    <property type="entry name" value="FAD/NAD(P)-binding domain"/>
    <property type="match status" value="1"/>
</dbReference>
<dbReference type="SUPFAM" id="SSF54373">
    <property type="entry name" value="FAD-linked reductases, C-terminal domain"/>
    <property type="match status" value="1"/>
</dbReference>
<dbReference type="Gene3D" id="3.30.519.10">
    <property type="entry name" value="Guanine Nucleotide Dissociation Inhibitor, domain 2"/>
    <property type="match status" value="1"/>
</dbReference>
<dbReference type="GO" id="GO:0007264">
    <property type="term" value="P:small GTPase-mediated signal transduction"/>
    <property type="evidence" value="ECO:0007669"/>
    <property type="project" value="InterPro"/>
</dbReference>
<comment type="caution">
    <text evidence="2">The sequence shown here is derived from an EMBL/GenBank/DDBJ whole genome shotgun (WGS) entry which is preliminary data.</text>
</comment>
<dbReference type="GO" id="GO:0005968">
    <property type="term" value="C:Rab-protein geranylgeranyltransferase complex"/>
    <property type="evidence" value="ECO:0007669"/>
    <property type="project" value="TreeGrafter"/>
</dbReference>
<dbReference type="GO" id="GO:0005829">
    <property type="term" value="C:cytosol"/>
    <property type="evidence" value="ECO:0007669"/>
    <property type="project" value="TreeGrafter"/>
</dbReference>
<organism evidence="2 3">
    <name type="scientific">Puccinia coronata f. sp. avenae</name>
    <dbReference type="NCBI Taxonomy" id="200324"/>
    <lineage>
        <taxon>Eukaryota</taxon>
        <taxon>Fungi</taxon>
        <taxon>Dikarya</taxon>
        <taxon>Basidiomycota</taxon>
        <taxon>Pucciniomycotina</taxon>
        <taxon>Pucciniomycetes</taxon>
        <taxon>Pucciniales</taxon>
        <taxon>Pucciniaceae</taxon>
        <taxon>Puccinia</taxon>
    </lineage>
</organism>
<name>A0A2N5TKB8_9BASI</name>
<dbReference type="AlphaFoldDB" id="A0A2N5TKB8"/>
<reference evidence="2 3" key="1">
    <citation type="submission" date="2017-11" db="EMBL/GenBank/DDBJ databases">
        <title>De novo assembly and phasing of dikaryotic genomes from two isolates of Puccinia coronata f. sp. avenae, the causal agent of oat crown rust.</title>
        <authorList>
            <person name="Miller M.E."/>
            <person name="Zhang Y."/>
            <person name="Omidvar V."/>
            <person name="Sperschneider J."/>
            <person name="Schwessinger B."/>
            <person name="Raley C."/>
            <person name="Palmer J.M."/>
            <person name="Garnica D."/>
            <person name="Upadhyaya N."/>
            <person name="Rathjen J."/>
            <person name="Taylor J.M."/>
            <person name="Park R.F."/>
            <person name="Dodds P.N."/>
            <person name="Hirsch C.D."/>
            <person name="Kianian S.F."/>
            <person name="Figueroa M."/>
        </authorList>
    </citation>
    <scope>NUCLEOTIDE SEQUENCE [LARGE SCALE GENOMIC DNA]</scope>
    <source>
        <strain evidence="2">12SD80</strain>
    </source>
</reference>
<evidence type="ECO:0008006" key="4">
    <source>
        <dbReference type="Google" id="ProtNLM"/>
    </source>
</evidence>
<dbReference type="GO" id="GO:0005634">
    <property type="term" value="C:nucleus"/>
    <property type="evidence" value="ECO:0007669"/>
    <property type="project" value="TreeGrafter"/>
</dbReference>
<dbReference type="PANTHER" id="PTHR11787:SF4">
    <property type="entry name" value="CHM, RAB ESCORT PROTEIN 1"/>
    <property type="match status" value="1"/>
</dbReference>
<dbReference type="Pfam" id="PF00996">
    <property type="entry name" value="GDI"/>
    <property type="match status" value="1"/>
</dbReference>
<protein>
    <recommendedName>
        <fullName evidence="4">Rab proteins geranylgeranyltransferase</fullName>
    </recommendedName>
</protein>
<evidence type="ECO:0000313" key="2">
    <source>
        <dbReference type="EMBL" id="PLW25914.1"/>
    </source>
</evidence>
<dbReference type="Proteomes" id="UP000235392">
    <property type="component" value="Unassembled WGS sequence"/>
</dbReference>
<proteinExistence type="inferred from homology"/>
<dbReference type="EMBL" id="PGCI01000499">
    <property type="protein sequence ID" value="PLW25914.1"/>
    <property type="molecule type" value="Genomic_DNA"/>
</dbReference>
<dbReference type="PRINTS" id="PR00891">
    <property type="entry name" value="RABGDIREP"/>
</dbReference>
<dbReference type="GO" id="GO:0016192">
    <property type="term" value="P:vesicle-mediated transport"/>
    <property type="evidence" value="ECO:0007669"/>
    <property type="project" value="TreeGrafter"/>
</dbReference>
<sequence>MEHQHEHKARSEGKDGQFDYLVIGTGLCESMVAYHLTASDPAATVIQVDPSSVYGQSWAAVQLAQLQQATFTTAAWSAFCSATTTGDSSSSSSSSTSSSSSSYALSLQPTLVPARGAFVDALIAANVAPYLSFQLLHHFILAQPDHGHHSLLSLPGSKHDLFRMPELSLLDKRLLMRFFQSIQDPDPLVSPSPDQSLSEYLSRPPFSITNPRLISIIGALALSAQEDPAALPVVSRLKKLLNAIGRHPSATVSALPAALLLGEYGGGGEWAEGFVRAAAVTGRATQVLGRPILSLVQEATEAEGPRRWTIRLGRQTGHTVGGEDGLEFSASRLLLSQEYLSLLDHPAIHPGPTAYTICRTIAILGPPALDQLVHKLDTVPSSSVESRGGHSLVVFPAEDAGQEPVHALVVGPESGSCPDDQQVVYLSSIILTNPSDAPHTAPDPVARLQPILHRLIHSASSEVPEHILRCSAFYSQRVSHPPPASFLPSHTWLVPCWPADFERAGFAEVVEWAAETSQNVADLASKRDPAETIPLE</sequence>
<dbReference type="InterPro" id="IPR036188">
    <property type="entry name" value="FAD/NAD-bd_sf"/>
</dbReference>
<dbReference type="Gene3D" id="3.50.50.60">
    <property type="entry name" value="FAD/NAD(P)-binding domain"/>
    <property type="match status" value="1"/>
</dbReference>
<dbReference type="Gene3D" id="1.10.405.10">
    <property type="entry name" value="Guanine Nucleotide Dissociation Inhibitor, domain 1"/>
    <property type="match status" value="1"/>
</dbReference>
<dbReference type="InterPro" id="IPR018203">
    <property type="entry name" value="GDP_dissociation_inhibitor"/>
</dbReference>
<evidence type="ECO:0000313" key="3">
    <source>
        <dbReference type="Proteomes" id="UP000235392"/>
    </source>
</evidence>